<sequence length="219" mass="24129">MPDSEDGKPKKYVQAPPLMMARASPGPGAENQIAAAGLGVSSILRWWRREDMLRKGRFALQGLAFLFSLLAFIITASNEHGGWRDFHKYEEYRYWVDPIGYRELETDRAEHDPIGYLLAIAILSSLYSGIQALRHVYQISTGRQFLEQRTSALINFCGDQVMAYLLISAVSAAIPLTDGMRDGADNALTDSSAAAITMAFLAFLSLALSAVISGYRLST</sequence>
<keyword evidence="7 8" id="KW-0472">Membrane</keyword>
<accession>A0ABD3IRW0</accession>
<feature type="domain" description="Casparian strip membrane protein" evidence="9">
    <location>
        <begin position="116"/>
        <end position="204"/>
    </location>
</feature>
<comment type="caution">
    <text evidence="10">The sequence shown here is derived from an EMBL/GenBank/DDBJ whole genome shotgun (WGS) entry which is preliminary data.</text>
</comment>
<dbReference type="PANTHER" id="PTHR33573">
    <property type="entry name" value="CASP-LIKE PROTEIN 4A4"/>
    <property type="match status" value="1"/>
</dbReference>
<comment type="subunit">
    <text evidence="3 8">Homodimer and heterodimers.</text>
</comment>
<organism evidence="10 11">
    <name type="scientific">Eucalyptus globulus</name>
    <name type="common">Tasmanian blue gum</name>
    <dbReference type="NCBI Taxonomy" id="34317"/>
    <lineage>
        <taxon>Eukaryota</taxon>
        <taxon>Viridiplantae</taxon>
        <taxon>Streptophyta</taxon>
        <taxon>Embryophyta</taxon>
        <taxon>Tracheophyta</taxon>
        <taxon>Spermatophyta</taxon>
        <taxon>Magnoliopsida</taxon>
        <taxon>eudicotyledons</taxon>
        <taxon>Gunneridae</taxon>
        <taxon>Pentapetalae</taxon>
        <taxon>rosids</taxon>
        <taxon>malvids</taxon>
        <taxon>Myrtales</taxon>
        <taxon>Myrtaceae</taxon>
        <taxon>Myrtoideae</taxon>
        <taxon>Eucalypteae</taxon>
        <taxon>Eucalyptus</taxon>
    </lineage>
</organism>
<keyword evidence="4 8" id="KW-1003">Cell membrane</keyword>
<evidence type="ECO:0000256" key="8">
    <source>
        <dbReference type="RuleBase" id="RU361233"/>
    </source>
</evidence>
<gene>
    <name evidence="10" type="ORF">ACJRO7_008545</name>
</gene>
<name>A0ABD3IRW0_EUCGL</name>
<dbReference type="PANTHER" id="PTHR33573:SF57">
    <property type="entry name" value="CASP-LIKE PROTEIN 4B1"/>
    <property type="match status" value="1"/>
</dbReference>
<evidence type="ECO:0000256" key="7">
    <source>
        <dbReference type="ARBA" id="ARBA00023136"/>
    </source>
</evidence>
<feature type="transmembrane region" description="Helical" evidence="8">
    <location>
        <begin position="114"/>
        <end position="133"/>
    </location>
</feature>
<protein>
    <recommendedName>
        <fullName evidence="8">CASP-like protein</fullName>
    </recommendedName>
</protein>
<dbReference type="EMBL" id="JBJKBG010000011">
    <property type="protein sequence ID" value="KAL3716982.1"/>
    <property type="molecule type" value="Genomic_DNA"/>
</dbReference>
<comment type="similarity">
    <text evidence="2 8">Belongs to the Casparian strip membrane proteins (CASP) family.</text>
</comment>
<evidence type="ECO:0000313" key="11">
    <source>
        <dbReference type="Proteomes" id="UP001634007"/>
    </source>
</evidence>
<proteinExistence type="inferred from homology"/>
<reference evidence="10 11" key="1">
    <citation type="submission" date="2024-11" db="EMBL/GenBank/DDBJ databases">
        <title>Chromosome-level genome assembly of Eucalyptus globulus Labill. provides insights into its genome evolution.</title>
        <authorList>
            <person name="Li X."/>
        </authorList>
    </citation>
    <scope>NUCLEOTIDE SEQUENCE [LARGE SCALE GENOMIC DNA]</scope>
    <source>
        <strain evidence="10">CL2024</strain>
        <tissue evidence="10">Fresh tender leaves</tissue>
    </source>
</reference>
<evidence type="ECO:0000256" key="5">
    <source>
        <dbReference type="ARBA" id="ARBA00022692"/>
    </source>
</evidence>
<keyword evidence="6 8" id="KW-1133">Transmembrane helix</keyword>
<evidence type="ECO:0000256" key="6">
    <source>
        <dbReference type="ARBA" id="ARBA00022989"/>
    </source>
</evidence>
<keyword evidence="11" id="KW-1185">Reference proteome</keyword>
<evidence type="ECO:0000256" key="2">
    <source>
        <dbReference type="ARBA" id="ARBA00007651"/>
    </source>
</evidence>
<keyword evidence="5 8" id="KW-0812">Transmembrane</keyword>
<evidence type="ECO:0000256" key="1">
    <source>
        <dbReference type="ARBA" id="ARBA00004651"/>
    </source>
</evidence>
<dbReference type="AlphaFoldDB" id="A0ABD3IRW0"/>
<evidence type="ECO:0000256" key="3">
    <source>
        <dbReference type="ARBA" id="ARBA00011489"/>
    </source>
</evidence>
<feature type="transmembrane region" description="Helical" evidence="8">
    <location>
        <begin position="194"/>
        <end position="215"/>
    </location>
</feature>
<evidence type="ECO:0000313" key="10">
    <source>
        <dbReference type="EMBL" id="KAL3716982.1"/>
    </source>
</evidence>
<dbReference type="Proteomes" id="UP001634007">
    <property type="component" value="Unassembled WGS sequence"/>
</dbReference>
<feature type="transmembrane region" description="Helical" evidence="8">
    <location>
        <begin position="58"/>
        <end position="76"/>
    </location>
</feature>
<comment type="subcellular location">
    <subcellularLocation>
        <location evidence="1 8">Cell membrane</location>
        <topology evidence="1 8">Multi-pass membrane protein</topology>
    </subcellularLocation>
</comment>
<feature type="transmembrane region" description="Helical" evidence="8">
    <location>
        <begin position="153"/>
        <end position="174"/>
    </location>
</feature>
<dbReference type="InterPro" id="IPR006702">
    <property type="entry name" value="CASP_dom"/>
</dbReference>
<evidence type="ECO:0000259" key="9">
    <source>
        <dbReference type="Pfam" id="PF04535"/>
    </source>
</evidence>
<evidence type="ECO:0000256" key="4">
    <source>
        <dbReference type="ARBA" id="ARBA00022475"/>
    </source>
</evidence>
<dbReference type="Pfam" id="PF04535">
    <property type="entry name" value="CASP_dom"/>
    <property type="match status" value="1"/>
</dbReference>
<dbReference type="GO" id="GO:0005886">
    <property type="term" value="C:plasma membrane"/>
    <property type="evidence" value="ECO:0007669"/>
    <property type="project" value="UniProtKB-SubCell"/>
</dbReference>